<reference evidence="4 5" key="1">
    <citation type="journal article" date="2021" name="Nat. Plants">
        <title>The Taxus genome provides insights into paclitaxel biosynthesis.</title>
        <authorList>
            <person name="Xiong X."/>
            <person name="Gou J."/>
            <person name="Liao Q."/>
            <person name="Li Y."/>
            <person name="Zhou Q."/>
            <person name="Bi G."/>
            <person name="Li C."/>
            <person name="Du R."/>
            <person name="Wang X."/>
            <person name="Sun T."/>
            <person name="Guo L."/>
            <person name="Liang H."/>
            <person name="Lu P."/>
            <person name="Wu Y."/>
            <person name="Zhang Z."/>
            <person name="Ro D.K."/>
            <person name="Shang Y."/>
            <person name="Huang S."/>
            <person name="Yan J."/>
        </authorList>
    </citation>
    <scope>NUCLEOTIDE SEQUENCE [LARGE SCALE GENOMIC DNA]</scope>
    <source>
        <strain evidence="4">Ta-2019</strain>
    </source>
</reference>
<name>A0AA38L804_TAXCH</name>
<protein>
    <recommendedName>
        <fullName evidence="3">Enoyl reductase (ER) domain-containing protein</fullName>
    </recommendedName>
</protein>
<comment type="similarity">
    <text evidence="1">Belongs to the zinc-containing alcohol dehydrogenase family. Quinone oxidoreductase subfamily.</text>
</comment>
<proteinExistence type="inferred from homology"/>
<dbReference type="EMBL" id="JAHRHJ020000006">
    <property type="protein sequence ID" value="KAH9311240.1"/>
    <property type="molecule type" value="Genomic_DNA"/>
</dbReference>
<dbReference type="Proteomes" id="UP000824469">
    <property type="component" value="Unassembled WGS sequence"/>
</dbReference>
<dbReference type="SMART" id="SM00829">
    <property type="entry name" value="PKS_ER"/>
    <property type="match status" value="1"/>
</dbReference>
<dbReference type="CDD" id="cd05289">
    <property type="entry name" value="MDR_like_2"/>
    <property type="match status" value="1"/>
</dbReference>
<dbReference type="InterPro" id="IPR011032">
    <property type="entry name" value="GroES-like_sf"/>
</dbReference>
<dbReference type="Gene3D" id="3.40.50.720">
    <property type="entry name" value="NAD(P)-binding Rossmann-like Domain"/>
    <property type="match status" value="1"/>
</dbReference>
<dbReference type="InterPro" id="IPR020843">
    <property type="entry name" value="ER"/>
</dbReference>
<organism evidence="4 5">
    <name type="scientific">Taxus chinensis</name>
    <name type="common">Chinese yew</name>
    <name type="synonym">Taxus wallichiana var. chinensis</name>
    <dbReference type="NCBI Taxonomy" id="29808"/>
    <lineage>
        <taxon>Eukaryota</taxon>
        <taxon>Viridiplantae</taxon>
        <taxon>Streptophyta</taxon>
        <taxon>Embryophyta</taxon>
        <taxon>Tracheophyta</taxon>
        <taxon>Spermatophyta</taxon>
        <taxon>Pinopsida</taxon>
        <taxon>Pinidae</taxon>
        <taxon>Conifers II</taxon>
        <taxon>Cupressales</taxon>
        <taxon>Taxaceae</taxon>
        <taxon>Taxus</taxon>
    </lineage>
</organism>
<comment type="caution">
    <text evidence="4">The sequence shown here is derived from an EMBL/GenBank/DDBJ whole genome shotgun (WGS) entry which is preliminary data.</text>
</comment>
<dbReference type="Pfam" id="PF13602">
    <property type="entry name" value="ADH_zinc_N_2"/>
    <property type="match status" value="1"/>
</dbReference>
<keyword evidence="5" id="KW-1185">Reference proteome</keyword>
<feature type="domain" description="Enoyl reductase (ER)" evidence="3">
    <location>
        <begin position="17"/>
        <end position="312"/>
    </location>
</feature>
<dbReference type="InterPro" id="IPR036291">
    <property type="entry name" value="NAD(P)-bd_dom_sf"/>
</dbReference>
<evidence type="ECO:0000259" key="3">
    <source>
        <dbReference type="SMART" id="SM00829"/>
    </source>
</evidence>
<dbReference type="PANTHER" id="PTHR44573">
    <property type="entry name" value="NADPH-DEPENDENT ALKENAL/ONE OXIDOREDUCTASE, CHLOROPLASTIC"/>
    <property type="match status" value="1"/>
</dbReference>
<evidence type="ECO:0000313" key="4">
    <source>
        <dbReference type="EMBL" id="KAH9311240.1"/>
    </source>
</evidence>
<gene>
    <name evidence="4" type="ORF">KI387_026275</name>
</gene>
<dbReference type="InterPro" id="IPR013154">
    <property type="entry name" value="ADH-like_N"/>
</dbReference>
<feature type="non-terminal residue" evidence="4">
    <location>
        <position position="1"/>
    </location>
</feature>
<sequence length="316" mass="34545">NQENMQFQKAWFYNEYGPTEVLHCGEYPVPELGANQVLVRVRAAALNPVDFKRRNGLFKDIDSEFPAVPGCDMAGVIVDQGDDVTKFCKGDEVYGNIQNFTSGTPKQCGTLTQYTAVEESLIALKPGNMSFEEAASFPLALQTAQEAFDRVNFQKGQTVFIVGGAGGVGSLAIQLAKYVYGASDIATTTSTAKMSFVKKLGADMVMDYTKESYEQITEKFDFVFDTVGDSHSSYVLAKDGGQIIDIANGSPHDKALFFMVTPSGNNLERLRGYIECERLKPVIDPASPHVFSNVVEAFHHLESGRARGKIVISSID</sequence>
<keyword evidence="2" id="KW-0560">Oxidoreductase</keyword>
<dbReference type="Gene3D" id="3.90.180.10">
    <property type="entry name" value="Medium-chain alcohol dehydrogenases, catalytic domain"/>
    <property type="match status" value="1"/>
</dbReference>
<dbReference type="InterPro" id="IPR044626">
    <property type="entry name" value="AOR-like"/>
</dbReference>
<dbReference type="SUPFAM" id="SSF50129">
    <property type="entry name" value="GroES-like"/>
    <property type="match status" value="1"/>
</dbReference>
<evidence type="ECO:0000256" key="1">
    <source>
        <dbReference type="ARBA" id="ARBA00010371"/>
    </source>
</evidence>
<dbReference type="OMA" id="WAHAMIT"/>
<dbReference type="AlphaFoldDB" id="A0AA38L804"/>
<evidence type="ECO:0000313" key="5">
    <source>
        <dbReference type="Proteomes" id="UP000824469"/>
    </source>
</evidence>
<dbReference type="Pfam" id="PF08240">
    <property type="entry name" value="ADH_N"/>
    <property type="match status" value="1"/>
</dbReference>
<dbReference type="SUPFAM" id="SSF51735">
    <property type="entry name" value="NAD(P)-binding Rossmann-fold domains"/>
    <property type="match status" value="1"/>
</dbReference>
<dbReference type="PANTHER" id="PTHR44573:SF4">
    <property type="entry name" value="2-METHYLENE-FURAN-3-ONE REDUCTASE-LIKE"/>
    <property type="match status" value="1"/>
</dbReference>
<evidence type="ECO:0000256" key="2">
    <source>
        <dbReference type="ARBA" id="ARBA00023002"/>
    </source>
</evidence>
<dbReference type="GO" id="GO:0016628">
    <property type="term" value="F:oxidoreductase activity, acting on the CH-CH group of donors, NAD or NADP as acceptor"/>
    <property type="evidence" value="ECO:0007669"/>
    <property type="project" value="InterPro"/>
</dbReference>
<accession>A0AA38L804</accession>